<dbReference type="EMBL" id="JAHRIP010027263">
    <property type="protein sequence ID" value="MEQ2290065.1"/>
    <property type="molecule type" value="Genomic_DNA"/>
</dbReference>
<protein>
    <submittedName>
        <fullName evidence="2">Uncharacterized protein</fullName>
    </submittedName>
</protein>
<reference evidence="2 3" key="1">
    <citation type="submission" date="2021-06" db="EMBL/GenBank/DDBJ databases">
        <authorList>
            <person name="Palmer J.M."/>
        </authorList>
    </citation>
    <scope>NUCLEOTIDE SEQUENCE [LARGE SCALE GENOMIC DNA]</scope>
    <source>
        <strain evidence="2 3">AS_MEX2019</strain>
        <tissue evidence="2">Muscle</tissue>
    </source>
</reference>
<organism evidence="2 3">
    <name type="scientific">Ameca splendens</name>
    <dbReference type="NCBI Taxonomy" id="208324"/>
    <lineage>
        <taxon>Eukaryota</taxon>
        <taxon>Metazoa</taxon>
        <taxon>Chordata</taxon>
        <taxon>Craniata</taxon>
        <taxon>Vertebrata</taxon>
        <taxon>Euteleostomi</taxon>
        <taxon>Actinopterygii</taxon>
        <taxon>Neopterygii</taxon>
        <taxon>Teleostei</taxon>
        <taxon>Neoteleostei</taxon>
        <taxon>Acanthomorphata</taxon>
        <taxon>Ovalentaria</taxon>
        <taxon>Atherinomorphae</taxon>
        <taxon>Cyprinodontiformes</taxon>
        <taxon>Goodeidae</taxon>
        <taxon>Ameca</taxon>
    </lineage>
</organism>
<accession>A0ABV0Y8E5</accession>
<evidence type="ECO:0000313" key="2">
    <source>
        <dbReference type="EMBL" id="MEQ2290065.1"/>
    </source>
</evidence>
<proteinExistence type="predicted"/>
<comment type="caution">
    <text evidence="2">The sequence shown here is derived from an EMBL/GenBank/DDBJ whole genome shotgun (WGS) entry which is preliminary data.</text>
</comment>
<gene>
    <name evidence="2" type="ORF">AMECASPLE_039528</name>
</gene>
<name>A0ABV0Y8E5_9TELE</name>
<dbReference type="Proteomes" id="UP001469553">
    <property type="component" value="Unassembled WGS sequence"/>
</dbReference>
<feature type="region of interest" description="Disordered" evidence="1">
    <location>
        <begin position="1"/>
        <end position="67"/>
    </location>
</feature>
<keyword evidence="3" id="KW-1185">Reference proteome</keyword>
<evidence type="ECO:0000256" key="1">
    <source>
        <dbReference type="SAM" id="MobiDB-lite"/>
    </source>
</evidence>
<evidence type="ECO:0000313" key="3">
    <source>
        <dbReference type="Proteomes" id="UP001469553"/>
    </source>
</evidence>
<sequence>MEMDSDTNNPSPPERWASYLERPINSSTKTDGNRAVSPAPTCVSMKSDVSKDLPPFLSDVAGLQEQR</sequence>